<evidence type="ECO:0000313" key="2">
    <source>
        <dbReference type="EMBL" id="OGX88417.1"/>
    </source>
</evidence>
<dbReference type="Proteomes" id="UP000176294">
    <property type="component" value="Unassembled WGS sequence"/>
</dbReference>
<keyword evidence="1" id="KW-0472">Membrane</keyword>
<organism evidence="2 3">
    <name type="scientific">Hymenobacter lapidarius</name>
    <dbReference type="NCBI Taxonomy" id="1908237"/>
    <lineage>
        <taxon>Bacteria</taxon>
        <taxon>Pseudomonadati</taxon>
        <taxon>Bacteroidota</taxon>
        <taxon>Cytophagia</taxon>
        <taxon>Cytophagales</taxon>
        <taxon>Hymenobacteraceae</taxon>
        <taxon>Hymenobacter</taxon>
    </lineage>
</organism>
<sequence>MPRRKSPLAKLFKKVIGNGYTWAWLAVGFLIGCGWLMERNGVKDFPYADKHGKAQNGSPELLYIMGGCIAAMTLLQAILFRVDELKTERARAGTKDTLLPDD</sequence>
<gene>
    <name evidence="2" type="ORF">BEN47_08710</name>
</gene>
<dbReference type="EMBL" id="MDZB01000062">
    <property type="protein sequence ID" value="OGX88417.1"/>
    <property type="molecule type" value="Genomic_DNA"/>
</dbReference>
<keyword evidence="3" id="KW-1185">Reference proteome</keyword>
<protein>
    <submittedName>
        <fullName evidence="2">Uncharacterized protein</fullName>
    </submittedName>
</protein>
<proteinExistence type="predicted"/>
<dbReference type="PROSITE" id="PS51257">
    <property type="entry name" value="PROKAR_LIPOPROTEIN"/>
    <property type="match status" value="1"/>
</dbReference>
<dbReference type="STRING" id="1908237.BEN47_08710"/>
<feature type="transmembrane region" description="Helical" evidence="1">
    <location>
        <begin position="61"/>
        <end position="82"/>
    </location>
</feature>
<dbReference type="AlphaFoldDB" id="A0A1G1TC05"/>
<comment type="caution">
    <text evidence="2">The sequence shown here is derived from an EMBL/GenBank/DDBJ whole genome shotgun (WGS) entry which is preliminary data.</text>
</comment>
<accession>A0A1G1TC05</accession>
<evidence type="ECO:0000256" key="1">
    <source>
        <dbReference type="SAM" id="Phobius"/>
    </source>
</evidence>
<name>A0A1G1TC05_9BACT</name>
<evidence type="ECO:0000313" key="3">
    <source>
        <dbReference type="Proteomes" id="UP000176294"/>
    </source>
</evidence>
<keyword evidence="1" id="KW-0812">Transmembrane</keyword>
<keyword evidence="1" id="KW-1133">Transmembrane helix</keyword>
<dbReference type="RefSeq" id="WP_070724789.1">
    <property type="nucleotide sequence ID" value="NZ_MDZB01000062.1"/>
</dbReference>
<feature type="transmembrane region" description="Helical" evidence="1">
    <location>
        <begin position="20"/>
        <end position="37"/>
    </location>
</feature>
<reference evidence="2 3" key="1">
    <citation type="submission" date="2016-08" db="EMBL/GenBank/DDBJ databases">
        <title>Hymenobacter coccineus sp. nov., Hymenobacter lapidarius sp. nov. and Hymenobacter glacialis sp. nov., isolated from Antarctic soil.</title>
        <authorList>
            <person name="Sedlacek I."/>
            <person name="Kralova S."/>
            <person name="Kyrova K."/>
            <person name="Maslanova I."/>
            <person name="Stankova E."/>
            <person name="Vrbovska V."/>
            <person name="Nemec M."/>
            <person name="Bartak M."/>
            <person name="Svec P."/>
            <person name="Busse H.-J."/>
            <person name="Pantucek R."/>
        </authorList>
    </citation>
    <scope>NUCLEOTIDE SEQUENCE [LARGE SCALE GENOMIC DNA]</scope>
    <source>
        <strain evidence="2 3">CCM 8643</strain>
    </source>
</reference>